<evidence type="ECO:0000313" key="1">
    <source>
        <dbReference type="EMBL" id="GHO47886.1"/>
    </source>
</evidence>
<keyword evidence="2" id="KW-1185">Reference proteome</keyword>
<proteinExistence type="predicted"/>
<protein>
    <submittedName>
        <fullName evidence="1">Uncharacterized protein</fullName>
    </submittedName>
</protein>
<dbReference type="EMBL" id="BNJF01000003">
    <property type="protein sequence ID" value="GHO47886.1"/>
    <property type="molecule type" value="Genomic_DNA"/>
</dbReference>
<gene>
    <name evidence="1" type="ORF">KSX_60490</name>
</gene>
<sequence>MTRQMLHLEGENQPRVLDVVPQGAGAYLSHNGERVDLSVRTVRFRQGLWARFSDTEGWVSVDPGVGFEEKRPVGRRWFYVTRIGNLLHVNGTGTSAYLLTTEGDQIVFNPDGKGVITLDELPESGEVIPDDFPEAGGNFRFIVDEPTAKQARRPHVVALHNPLLNERGEVMAYLTIG</sequence>
<evidence type="ECO:0000313" key="2">
    <source>
        <dbReference type="Proteomes" id="UP000612362"/>
    </source>
</evidence>
<accession>A0A8J3I339</accession>
<dbReference type="AlphaFoldDB" id="A0A8J3I339"/>
<reference evidence="1" key="1">
    <citation type="submission" date="2020-10" db="EMBL/GenBank/DDBJ databases">
        <title>Taxonomic study of unclassified bacteria belonging to the class Ktedonobacteria.</title>
        <authorList>
            <person name="Yabe S."/>
            <person name="Wang C.M."/>
            <person name="Zheng Y."/>
            <person name="Sakai Y."/>
            <person name="Cavaletti L."/>
            <person name="Monciardini P."/>
            <person name="Donadio S."/>
        </authorList>
    </citation>
    <scope>NUCLEOTIDE SEQUENCE</scope>
    <source>
        <strain evidence="1">SOSP1-1</strain>
    </source>
</reference>
<organism evidence="1 2">
    <name type="scientific">Ktedonospora formicarum</name>
    <dbReference type="NCBI Taxonomy" id="2778364"/>
    <lineage>
        <taxon>Bacteria</taxon>
        <taxon>Bacillati</taxon>
        <taxon>Chloroflexota</taxon>
        <taxon>Ktedonobacteria</taxon>
        <taxon>Ktedonobacterales</taxon>
        <taxon>Ktedonobacteraceae</taxon>
        <taxon>Ktedonospora</taxon>
    </lineage>
</organism>
<comment type="caution">
    <text evidence="1">The sequence shown here is derived from an EMBL/GenBank/DDBJ whole genome shotgun (WGS) entry which is preliminary data.</text>
</comment>
<dbReference type="RefSeq" id="WP_220197114.1">
    <property type="nucleotide sequence ID" value="NZ_BNJF01000003.1"/>
</dbReference>
<dbReference type="Proteomes" id="UP000612362">
    <property type="component" value="Unassembled WGS sequence"/>
</dbReference>
<name>A0A8J3I339_9CHLR</name>